<dbReference type="SMART" id="SM00530">
    <property type="entry name" value="HTH_XRE"/>
    <property type="match status" value="1"/>
</dbReference>
<dbReference type="SUPFAM" id="SSF47413">
    <property type="entry name" value="lambda repressor-like DNA-binding domains"/>
    <property type="match status" value="1"/>
</dbReference>
<evidence type="ECO:0000259" key="1">
    <source>
        <dbReference type="PROSITE" id="PS50943"/>
    </source>
</evidence>
<dbReference type="InterPro" id="IPR010982">
    <property type="entry name" value="Lambda_DNA-bd_dom_sf"/>
</dbReference>
<evidence type="ECO:0000313" key="3">
    <source>
        <dbReference type="Proteomes" id="UP001183610"/>
    </source>
</evidence>
<keyword evidence="3" id="KW-1185">Reference proteome</keyword>
<proteinExistence type="predicted"/>
<dbReference type="InterPro" id="IPR001387">
    <property type="entry name" value="Cro/C1-type_HTH"/>
</dbReference>
<organism evidence="2 3">
    <name type="scientific">Streptomyces evansiae</name>
    <dbReference type="NCBI Taxonomy" id="3075535"/>
    <lineage>
        <taxon>Bacteria</taxon>
        <taxon>Bacillati</taxon>
        <taxon>Actinomycetota</taxon>
        <taxon>Actinomycetes</taxon>
        <taxon>Kitasatosporales</taxon>
        <taxon>Streptomycetaceae</taxon>
        <taxon>Streptomyces</taxon>
    </lineage>
</organism>
<dbReference type="Gene3D" id="1.10.260.40">
    <property type="entry name" value="lambda repressor-like DNA-binding domains"/>
    <property type="match status" value="1"/>
</dbReference>
<dbReference type="RefSeq" id="WP_010270567.1">
    <property type="nucleotide sequence ID" value="NZ_JAVRET010000103.1"/>
</dbReference>
<comment type="caution">
    <text evidence="2">The sequence shown here is derived from an EMBL/GenBank/DDBJ whole genome shotgun (WGS) entry which is preliminary data.</text>
</comment>
<dbReference type="Pfam" id="PF13560">
    <property type="entry name" value="HTH_31"/>
    <property type="match status" value="1"/>
</dbReference>
<evidence type="ECO:0000313" key="2">
    <source>
        <dbReference type="EMBL" id="MDT0412946.1"/>
    </source>
</evidence>
<dbReference type="EMBL" id="JAVRET010000103">
    <property type="protein sequence ID" value="MDT0412946.1"/>
    <property type="molecule type" value="Genomic_DNA"/>
</dbReference>
<name>A0ABU2R8C5_9ACTN</name>
<protein>
    <submittedName>
        <fullName evidence="2">Helix-turn-helix transcriptional regulator</fullName>
    </submittedName>
</protein>
<dbReference type="CDD" id="cd00093">
    <property type="entry name" value="HTH_XRE"/>
    <property type="match status" value="1"/>
</dbReference>
<accession>A0ABU2R8C5</accession>
<dbReference type="PROSITE" id="PS50943">
    <property type="entry name" value="HTH_CROC1"/>
    <property type="match status" value="1"/>
</dbReference>
<reference evidence="3" key="1">
    <citation type="submission" date="2023-07" db="EMBL/GenBank/DDBJ databases">
        <title>30 novel species of actinomycetes from the DSMZ collection.</title>
        <authorList>
            <person name="Nouioui I."/>
        </authorList>
    </citation>
    <scope>NUCLEOTIDE SEQUENCE [LARGE SCALE GENOMIC DNA]</scope>
    <source>
        <strain evidence="3">DSM 41979</strain>
    </source>
</reference>
<dbReference type="Pfam" id="PF19054">
    <property type="entry name" value="DUF5753"/>
    <property type="match status" value="1"/>
</dbReference>
<sequence>MPNQRAVPTLRRRRLGNELRRRRTAAGLESRAAAEAMGWAESKYSRVENAKGRVTPQEVESLLKFFGVEDAQVVAALTNLARDASKRGWWRPYGDVVADSYRDLLDLEADADAEQFTGPAIPGLLQTSAYAREIIGATGLTRTQEEVHALAELRRARQAILTTRPGGLAPLKLWAVVHEAALHMTSAEQPHMMREQLRHLLDISDLPNVTIQVLDLRGTAHPGMIGLMEIVQFPAPWPTVVNLENLRGSHFVEGTEDVKVFEDAFARVVAAALSVDASRMKIRNIMNGLDT</sequence>
<dbReference type="InterPro" id="IPR043917">
    <property type="entry name" value="DUF5753"/>
</dbReference>
<gene>
    <name evidence="2" type="ORF">RM698_28365</name>
</gene>
<feature type="domain" description="HTH cro/C1-type" evidence="1">
    <location>
        <begin position="19"/>
        <end position="73"/>
    </location>
</feature>
<dbReference type="Proteomes" id="UP001183610">
    <property type="component" value="Unassembled WGS sequence"/>
</dbReference>